<dbReference type="Gene3D" id="3.30.70.270">
    <property type="match status" value="1"/>
</dbReference>
<dbReference type="AlphaFoldDB" id="A0A0X1L3F7"/>
<dbReference type="NCBIfam" id="TIGR00254">
    <property type="entry name" value="GGDEF"/>
    <property type="match status" value="1"/>
</dbReference>
<proteinExistence type="predicted"/>
<dbReference type="Pfam" id="PF00072">
    <property type="entry name" value="Response_reg"/>
    <property type="match status" value="1"/>
</dbReference>
<dbReference type="FunFam" id="3.30.70.270:FF:000001">
    <property type="entry name" value="Diguanylate cyclase domain protein"/>
    <property type="match status" value="1"/>
</dbReference>
<dbReference type="RefSeq" id="WP_001271628.1">
    <property type="nucleotide sequence ID" value="NZ_CP060094.1"/>
</dbReference>
<dbReference type="InterPro" id="IPR011006">
    <property type="entry name" value="CheY-like_superfamily"/>
</dbReference>
<dbReference type="Gene3D" id="3.40.50.2300">
    <property type="match status" value="1"/>
</dbReference>
<dbReference type="PROSITE" id="PS50110">
    <property type="entry name" value="RESPONSE_REGULATORY"/>
    <property type="match status" value="1"/>
</dbReference>
<dbReference type="GO" id="GO:0005886">
    <property type="term" value="C:plasma membrane"/>
    <property type="evidence" value="ECO:0007669"/>
    <property type="project" value="TreeGrafter"/>
</dbReference>
<dbReference type="GO" id="GO:0043709">
    <property type="term" value="P:cell adhesion involved in single-species biofilm formation"/>
    <property type="evidence" value="ECO:0007669"/>
    <property type="project" value="TreeGrafter"/>
</dbReference>
<dbReference type="GO" id="GO:0000160">
    <property type="term" value="P:phosphorelay signal transduction system"/>
    <property type="evidence" value="ECO:0007669"/>
    <property type="project" value="InterPro"/>
</dbReference>
<dbReference type="InterPro" id="IPR000160">
    <property type="entry name" value="GGDEF_dom"/>
</dbReference>
<dbReference type="EC" id="2.7.7.65" evidence="2"/>
<reference evidence="4" key="2">
    <citation type="submission" date="2008-07" db="EMBL/GenBank/DDBJ databases">
        <authorList>
            <consortium name="Broad Institute Genome Sequencing Platform"/>
            <person name="Colwell R."/>
            <person name="Grim C.J."/>
            <person name="Young S."/>
            <person name="Jaffe D."/>
            <person name="Gnerre S."/>
            <person name="Berlin A."/>
            <person name="Heiman D."/>
            <person name="Hepburn T."/>
            <person name="Shea T."/>
            <person name="Sykes S."/>
            <person name="Alvarado L."/>
            <person name="Kodira C."/>
            <person name="Heidelberg J."/>
            <person name="Lander E."/>
            <person name="Galagan J."/>
            <person name="Nusbaum C."/>
            <person name="Birren B."/>
        </authorList>
    </citation>
    <scope>NUCLEOTIDE SEQUENCE [LARGE SCALE GENOMIC DNA]</scope>
    <source>
        <strain evidence="4">MO10</strain>
    </source>
</reference>
<dbReference type="Pfam" id="PF00990">
    <property type="entry name" value="GGDEF"/>
    <property type="match status" value="1"/>
</dbReference>
<dbReference type="PROSITE" id="PS50887">
    <property type="entry name" value="GGDEF"/>
    <property type="match status" value="1"/>
</dbReference>
<dbReference type="SMART" id="SM00267">
    <property type="entry name" value="GGDEF"/>
    <property type="match status" value="1"/>
</dbReference>
<dbReference type="SMART" id="SM00448">
    <property type="entry name" value="REC"/>
    <property type="match status" value="1"/>
</dbReference>
<name>A0A0X1L3F7_VIBCO</name>
<gene>
    <name evidence="4" type="ORF">VchoM_03122</name>
</gene>
<sequence length="309" mass="34311">MSADTIPNVAISQFPATILVVDDQPINIQIVFQVLGNEYNILMATSGKQAIKVCHDSRPDLILLDVVMPEQDGLETCRQLKADKQLADIPVIFVTGLQHQTDEDACWDAGGVDFIQKPFNTNTLRNRVKAHLSLKRQADLLRSLAFLDGLTGIYNRRYFDNVLSIQLAQHRRKLSPLAVLMIDIDYFKKYNDTFGHLAGDDALRKVASALKHSVRQADMVARYGGEEFVMLLADTDINGAVTVAKKMLHHVLELDIAHPQTPATKLSISVGIAVADEAKGYDSNIIELADQQLYLSKQRGRNTYSVVLA</sequence>
<dbReference type="GO" id="GO:0052621">
    <property type="term" value="F:diguanylate cyclase activity"/>
    <property type="evidence" value="ECO:0007669"/>
    <property type="project" value="UniProtKB-EC"/>
</dbReference>
<accession>A0A0X1L3F7</accession>
<dbReference type="CDD" id="cd01949">
    <property type="entry name" value="GGDEF"/>
    <property type="match status" value="1"/>
</dbReference>
<dbReference type="PANTHER" id="PTHR45138:SF9">
    <property type="entry name" value="DIGUANYLATE CYCLASE DGCM-RELATED"/>
    <property type="match status" value="1"/>
</dbReference>
<dbReference type="GO" id="GO:1902201">
    <property type="term" value="P:negative regulation of bacterial-type flagellum-dependent cell motility"/>
    <property type="evidence" value="ECO:0007669"/>
    <property type="project" value="TreeGrafter"/>
</dbReference>
<protein>
    <recommendedName>
        <fullName evidence="2">diguanylate cyclase</fullName>
        <ecNumber evidence="2">2.7.7.65</ecNumber>
    </recommendedName>
</protein>
<dbReference type="InterPro" id="IPR043128">
    <property type="entry name" value="Rev_trsase/Diguanyl_cyclase"/>
</dbReference>
<evidence type="ECO:0000256" key="3">
    <source>
        <dbReference type="ARBA" id="ARBA00034247"/>
    </source>
</evidence>
<dbReference type="SUPFAM" id="SSF52172">
    <property type="entry name" value="CheY-like"/>
    <property type="match status" value="1"/>
</dbReference>
<evidence type="ECO:0000313" key="4">
    <source>
        <dbReference type="EMBL" id="EET25095.1"/>
    </source>
</evidence>
<dbReference type="InterPro" id="IPR050469">
    <property type="entry name" value="Diguanylate_Cyclase"/>
</dbReference>
<dbReference type="InterPro" id="IPR001789">
    <property type="entry name" value="Sig_transdc_resp-reg_receiver"/>
</dbReference>
<dbReference type="HOGENOM" id="CLU_000445_11_28_6"/>
<evidence type="ECO:0000256" key="2">
    <source>
        <dbReference type="ARBA" id="ARBA00012528"/>
    </source>
</evidence>
<dbReference type="Proteomes" id="UP000004687">
    <property type="component" value="Unassembled WGS sequence"/>
</dbReference>
<dbReference type="PANTHER" id="PTHR45138">
    <property type="entry name" value="REGULATORY COMPONENTS OF SENSORY TRANSDUCTION SYSTEM"/>
    <property type="match status" value="1"/>
</dbReference>
<dbReference type="SUPFAM" id="SSF55073">
    <property type="entry name" value="Nucleotide cyclase"/>
    <property type="match status" value="1"/>
</dbReference>
<organism evidence="4">
    <name type="scientific">Vibrio cholerae (strain MO10)</name>
    <dbReference type="NCBI Taxonomy" id="345072"/>
    <lineage>
        <taxon>Bacteria</taxon>
        <taxon>Pseudomonadati</taxon>
        <taxon>Pseudomonadota</taxon>
        <taxon>Gammaproteobacteria</taxon>
        <taxon>Vibrionales</taxon>
        <taxon>Vibrionaceae</taxon>
        <taxon>Vibrio</taxon>
    </lineage>
</organism>
<dbReference type="EMBL" id="DS990138">
    <property type="protein sequence ID" value="EET25095.1"/>
    <property type="molecule type" value="Genomic_DNA"/>
</dbReference>
<reference evidence="4" key="1">
    <citation type="submission" date="2005-09" db="EMBL/GenBank/DDBJ databases">
        <title>Annotation of Vibrio cholerae MO10.</title>
        <authorList>
            <person name="Colwell R."/>
            <person name="Grim C.J."/>
            <person name="Young S."/>
            <person name="Jaffe D."/>
            <person name="Gnerre S."/>
            <person name="Berlin A."/>
            <person name="Heiman D."/>
            <person name="Hepburn T."/>
            <person name="Shea T."/>
            <person name="Sykes S."/>
            <person name="Yandava C."/>
            <person name="Alvarado L."/>
            <person name="Kodira C."/>
            <person name="Borodovsky M."/>
            <person name="Heidelberg J."/>
            <person name="Lander E."/>
            <person name="Galagan J."/>
            <person name="Nusbaum C."/>
            <person name="Birren B."/>
        </authorList>
    </citation>
    <scope>NUCLEOTIDE SEQUENCE [LARGE SCALE GENOMIC DNA]</scope>
    <source>
        <strain evidence="4">MO10</strain>
    </source>
</reference>
<dbReference type="InterPro" id="IPR029787">
    <property type="entry name" value="Nucleotide_cyclase"/>
</dbReference>
<comment type="cofactor">
    <cofactor evidence="1">
        <name>Mg(2+)</name>
        <dbReference type="ChEBI" id="CHEBI:18420"/>
    </cofactor>
</comment>
<comment type="catalytic activity">
    <reaction evidence="3">
        <text>2 GTP = 3',3'-c-di-GMP + 2 diphosphate</text>
        <dbReference type="Rhea" id="RHEA:24898"/>
        <dbReference type="ChEBI" id="CHEBI:33019"/>
        <dbReference type="ChEBI" id="CHEBI:37565"/>
        <dbReference type="ChEBI" id="CHEBI:58805"/>
        <dbReference type="EC" id="2.7.7.65"/>
    </reaction>
</comment>
<evidence type="ECO:0000256" key="1">
    <source>
        <dbReference type="ARBA" id="ARBA00001946"/>
    </source>
</evidence>